<feature type="signal peptide" evidence="1">
    <location>
        <begin position="1"/>
        <end position="29"/>
    </location>
</feature>
<reference evidence="2 3" key="1">
    <citation type="journal article" date="2015" name="Genome Announc.">
        <title>Complete Genome Sequence of Sedimenticola thiotaurini Strain SIP-G1, a Polyphosphate- and Polyhydroxyalkanoate-Accumulating Sulfur-Oxidizing Gammaproteobacterium Isolated from Salt Marsh Sediments.</title>
        <authorList>
            <person name="Flood B.E."/>
            <person name="Jones D.S."/>
            <person name="Bailey J.V."/>
        </authorList>
    </citation>
    <scope>NUCLEOTIDE SEQUENCE [LARGE SCALE GENOMIC DNA]</scope>
    <source>
        <strain evidence="2 3">SIP-G1</strain>
    </source>
</reference>
<keyword evidence="1" id="KW-0732">Signal</keyword>
<sequence>MKNNNLFVYTRGISASLILGLVSIGQAVADSAQLTMMKDQIRQIEQMGGQVPQSMYDMVKQLEKIESKEGKKSGKPANLSCSQDISGTWVSSGRDQTVILNSNGTGNFVQKSVGGEAYTSRVKYNWSASGRNITFNYTSDLEYTHQETGKVTYKAKPASGTVACSFAENVLNIGGVPFYRQ</sequence>
<evidence type="ECO:0000313" key="2">
    <source>
        <dbReference type="EMBL" id="AKH21724.1"/>
    </source>
</evidence>
<evidence type="ECO:0000256" key="1">
    <source>
        <dbReference type="SAM" id="SignalP"/>
    </source>
</evidence>
<organism evidence="2 3">
    <name type="scientific">Sedimenticola thiotaurini</name>
    <dbReference type="NCBI Taxonomy" id="1543721"/>
    <lineage>
        <taxon>Bacteria</taxon>
        <taxon>Pseudomonadati</taxon>
        <taxon>Pseudomonadota</taxon>
        <taxon>Gammaproteobacteria</taxon>
        <taxon>Chromatiales</taxon>
        <taxon>Sedimenticolaceae</taxon>
        <taxon>Sedimenticola</taxon>
    </lineage>
</organism>
<feature type="chain" id="PRO_5002517398" evidence="1">
    <location>
        <begin position="30"/>
        <end position="181"/>
    </location>
</feature>
<protein>
    <submittedName>
        <fullName evidence="2">Uncharacterized protein</fullName>
    </submittedName>
</protein>
<dbReference type="RefSeq" id="WP_046860645.1">
    <property type="nucleotide sequence ID" value="NZ_CP011412.1"/>
</dbReference>
<accession>A0A0F7K2F1</accession>
<gene>
    <name evidence="2" type="ORF">AAY24_16765</name>
</gene>
<name>A0A0F7K2F1_9GAMM</name>
<evidence type="ECO:0000313" key="3">
    <source>
        <dbReference type="Proteomes" id="UP000034410"/>
    </source>
</evidence>
<dbReference type="Proteomes" id="UP000034410">
    <property type="component" value="Chromosome"/>
</dbReference>
<dbReference type="OrthoDB" id="9854969at2"/>
<proteinExistence type="predicted"/>
<dbReference type="EMBL" id="CP011412">
    <property type="protein sequence ID" value="AKH21724.1"/>
    <property type="molecule type" value="Genomic_DNA"/>
</dbReference>
<dbReference type="AlphaFoldDB" id="A0A0F7K2F1"/>
<dbReference type="KEGG" id="seds:AAY24_16765"/>
<keyword evidence="3" id="KW-1185">Reference proteome</keyword>